<dbReference type="Pfam" id="PF10094">
    <property type="entry name" value="DUF2332"/>
    <property type="match status" value="1"/>
</dbReference>
<reference evidence="1 4" key="2">
    <citation type="submission" date="2020-08" db="EMBL/GenBank/DDBJ databases">
        <title>Genomic Encyclopedia of Type Strains, Phase IV (KMG-IV): sequencing the most valuable type-strain genomes for metagenomic binning, comparative biology and taxonomic classification.</title>
        <authorList>
            <person name="Goeker M."/>
        </authorList>
    </citation>
    <scope>NUCLEOTIDE SEQUENCE [LARGE SCALE GENOMIC DNA]</scope>
    <source>
        <strain evidence="1 4">DSM 100021</strain>
    </source>
</reference>
<evidence type="ECO:0008006" key="5">
    <source>
        <dbReference type="Google" id="ProtNLM"/>
    </source>
</evidence>
<reference evidence="2 3" key="1">
    <citation type="submission" date="2016-09" db="EMBL/GenBank/DDBJ databases">
        <title>Rhizobium oryziradicis sp. nov., isolated from the root of rice.</title>
        <authorList>
            <person name="Zhao J."/>
            <person name="Zhang X."/>
        </authorList>
    </citation>
    <scope>NUCLEOTIDE SEQUENCE [LARGE SCALE GENOMIC DNA]</scope>
    <source>
        <strain evidence="2 3">14971</strain>
    </source>
</reference>
<keyword evidence="3" id="KW-1185">Reference proteome</keyword>
<organism evidence="2 3">
    <name type="scientific">Allorhizobium taibaishanense</name>
    <dbReference type="NCBI Taxonomy" id="887144"/>
    <lineage>
        <taxon>Bacteria</taxon>
        <taxon>Pseudomonadati</taxon>
        <taxon>Pseudomonadota</taxon>
        <taxon>Alphaproteobacteria</taxon>
        <taxon>Hyphomicrobiales</taxon>
        <taxon>Rhizobiaceae</taxon>
        <taxon>Rhizobium/Agrobacterium group</taxon>
        <taxon>Allorhizobium</taxon>
    </lineage>
</organism>
<evidence type="ECO:0000313" key="3">
    <source>
        <dbReference type="Proteomes" id="UP000185598"/>
    </source>
</evidence>
<dbReference type="PIRSF" id="PIRSF012608">
    <property type="entry name" value="UCP012608"/>
    <property type="match status" value="1"/>
</dbReference>
<evidence type="ECO:0000313" key="2">
    <source>
        <dbReference type="EMBL" id="OLP49645.1"/>
    </source>
</evidence>
<sequence length="349" mass="38304">MTTDRLRHAFIDQALSCEALGSPFTGRVLRLVADRLTPDTAVGARLIGWPGDITSRGDSVPLRLAGTLHALARSGKSPALAKAYPPNLPTDETLWAAINDALHQHETFMQERLHSAPQTNEVRRSAALLPAFLTLASRFSLPLILSEVGASAGLNLQWDCYAYQLGTFQWGGSSPVLLAPDWDGPVPPDVEISVAERAGCDLNPLDPSNSQDRERLFSYIWADQTDRLQRAEAALNLAVDNGLSVERTDAIDWLKLRLAVPRPGTLHVIYHTVAWQYFPETLKAKGEALIAEAGARATAEAPLARLQMEADDIRDGASLTLQIWPGGEIQEIGRADFHGRWIKWRGWKA</sequence>
<dbReference type="EMBL" id="JACIED010000001">
    <property type="protein sequence ID" value="MBB4006745.1"/>
    <property type="molecule type" value="Genomic_DNA"/>
</dbReference>
<dbReference type="Proteomes" id="UP000544107">
    <property type="component" value="Unassembled WGS sequence"/>
</dbReference>
<dbReference type="InterPro" id="IPR011200">
    <property type="entry name" value="UCP012608"/>
</dbReference>
<comment type="caution">
    <text evidence="2">The sequence shown here is derived from an EMBL/GenBank/DDBJ whole genome shotgun (WGS) entry which is preliminary data.</text>
</comment>
<name>A0A1Q9A501_9HYPH</name>
<dbReference type="STRING" id="887144.BJF91_21795"/>
<gene>
    <name evidence="2" type="ORF">BJF91_21795</name>
    <name evidence="1" type="ORF">GGQ71_000981</name>
</gene>
<evidence type="ECO:0000313" key="1">
    <source>
        <dbReference type="EMBL" id="MBB4006745.1"/>
    </source>
</evidence>
<evidence type="ECO:0000313" key="4">
    <source>
        <dbReference type="Proteomes" id="UP000544107"/>
    </source>
</evidence>
<dbReference type="Proteomes" id="UP000185598">
    <property type="component" value="Unassembled WGS sequence"/>
</dbReference>
<dbReference type="AlphaFoldDB" id="A0A1Q9A501"/>
<dbReference type="EMBL" id="MKIN01000022">
    <property type="protein sequence ID" value="OLP49645.1"/>
    <property type="molecule type" value="Genomic_DNA"/>
</dbReference>
<dbReference type="OrthoDB" id="7666987at2"/>
<protein>
    <recommendedName>
        <fullName evidence="5">DUF2332 domain-containing protein</fullName>
    </recommendedName>
</protein>
<accession>A0A1Q9A501</accession>
<dbReference type="RefSeq" id="WP_075615431.1">
    <property type="nucleotide sequence ID" value="NZ_JACIED010000001.1"/>
</dbReference>
<proteinExistence type="predicted"/>